<evidence type="ECO:0000256" key="5">
    <source>
        <dbReference type="ARBA" id="ARBA00022801"/>
    </source>
</evidence>
<dbReference type="InterPro" id="IPR022105">
    <property type="entry name" value="DUF3645"/>
</dbReference>
<dbReference type="GO" id="GO:0004843">
    <property type="term" value="F:cysteine-type deubiquitinase activity"/>
    <property type="evidence" value="ECO:0007669"/>
    <property type="project" value="UniProtKB-EC"/>
</dbReference>
<feature type="domain" description="DUF3638" evidence="7">
    <location>
        <begin position="2040"/>
        <end position="2261"/>
    </location>
</feature>
<dbReference type="InterPro" id="IPR046541">
    <property type="entry name" value="DUF6606"/>
</dbReference>
<dbReference type="Pfam" id="PF20255">
    <property type="entry name" value="DUF6606"/>
    <property type="match status" value="1"/>
</dbReference>
<comment type="catalytic activity">
    <reaction evidence="1">
        <text>Thiol-dependent hydrolysis of ester, thioester, amide, peptide and isopeptide bonds formed by the C-terminal Gly of ubiquitin (a 76-residue protein attached to proteins as an intracellular targeting signal).</text>
        <dbReference type="EC" id="3.4.19.12"/>
    </reaction>
</comment>
<evidence type="ECO:0000256" key="1">
    <source>
        <dbReference type="ARBA" id="ARBA00000707"/>
    </source>
</evidence>
<dbReference type="Pfam" id="PF12359">
    <property type="entry name" value="DUF3645"/>
    <property type="match status" value="1"/>
</dbReference>
<dbReference type="GO" id="GO:0006508">
    <property type="term" value="P:proteolysis"/>
    <property type="evidence" value="ECO:0007669"/>
    <property type="project" value="UniProtKB-KW"/>
</dbReference>
<dbReference type="STRING" id="5601.A0A0D2G6G7"/>
<evidence type="ECO:0000259" key="7">
    <source>
        <dbReference type="Pfam" id="PF12340"/>
    </source>
</evidence>
<keyword evidence="4" id="KW-0833">Ubl conjugation pathway</keyword>
<accession>A0A0D2G6G7</accession>
<keyword evidence="5" id="KW-0378">Hydrolase</keyword>
<evidence type="ECO:0000313" key="11">
    <source>
        <dbReference type="Proteomes" id="UP000054266"/>
    </source>
</evidence>
<name>A0A0D2G6G7_9EURO</name>
<evidence type="ECO:0000259" key="9">
    <source>
        <dbReference type="Pfam" id="PF20255"/>
    </source>
</evidence>
<organism evidence="10 11">
    <name type="scientific">Phialophora macrospora</name>
    <dbReference type="NCBI Taxonomy" id="1851006"/>
    <lineage>
        <taxon>Eukaryota</taxon>
        <taxon>Fungi</taxon>
        <taxon>Dikarya</taxon>
        <taxon>Ascomycota</taxon>
        <taxon>Pezizomycotina</taxon>
        <taxon>Eurotiomycetes</taxon>
        <taxon>Chaetothyriomycetidae</taxon>
        <taxon>Chaetothyriales</taxon>
        <taxon>Herpotrichiellaceae</taxon>
        <taxon>Phialophora</taxon>
    </lineage>
</organism>
<dbReference type="PANTHER" id="PTHR13367:SF34">
    <property type="match status" value="1"/>
</dbReference>
<dbReference type="PANTHER" id="PTHR13367">
    <property type="entry name" value="UBIQUITIN THIOESTERASE"/>
    <property type="match status" value="1"/>
</dbReference>
<reference evidence="10 11" key="1">
    <citation type="submission" date="2015-01" db="EMBL/GenBank/DDBJ databases">
        <title>The Genome Sequence of Capronia semiimmersa CBS27337.</title>
        <authorList>
            <consortium name="The Broad Institute Genomics Platform"/>
            <person name="Cuomo C."/>
            <person name="de Hoog S."/>
            <person name="Gorbushina A."/>
            <person name="Stielow B."/>
            <person name="Teixiera M."/>
            <person name="Abouelleil A."/>
            <person name="Chapman S.B."/>
            <person name="Priest M."/>
            <person name="Young S.K."/>
            <person name="Wortman J."/>
            <person name="Nusbaum C."/>
            <person name="Birren B."/>
        </authorList>
    </citation>
    <scope>NUCLEOTIDE SEQUENCE [LARGE SCALE GENOMIC DNA]</scope>
    <source>
        <strain evidence="10 11">CBS 27337</strain>
    </source>
</reference>
<evidence type="ECO:0000256" key="3">
    <source>
        <dbReference type="ARBA" id="ARBA00022670"/>
    </source>
</evidence>
<keyword evidence="6" id="KW-0788">Thiol protease</keyword>
<evidence type="ECO:0000256" key="2">
    <source>
        <dbReference type="ARBA" id="ARBA00012759"/>
    </source>
</evidence>
<dbReference type="Proteomes" id="UP000054266">
    <property type="component" value="Unassembled WGS sequence"/>
</dbReference>
<dbReference type="InterPro" id="IPR051346">
    <property type="entry name" value="OTU_Deubiquitinase"/>
</dbReference>
<evidence type="ECO:0000313" key="10">
    <source>
        <dbReference type="EMBL" id="KIW67539.1"/>
    </source>
</evidence>
<evidence type="ECO:0000259" key="8">
    <source>
        <dbReference type="Pfam" id="PF12359"/>
    </source>
</evidence>
<dbReference type="InterPro" id="IPR022099">
    <property type="entry name" value="DUF3638"/>
</dbReference>
<evidence type="ECO:0000256" key="4">
    <source>
        <dbReference type="ARBA" id="ARBA00022786"/>
    </source>
</evidence>
<sequence length="3136" mass="353996">MRMQSSSPSAIKYMIHHMFLPPKLPCEDDSDRSHETILLRTTIDALREFKDWVIDDHHGTIDSIIGMVANLRAVSGTDSEGTVNEGQLFSALRDLPEKGGTILLHIRAQNAGVMISKVDSFIHVEAFELSPLNEAVLTTKGRLRRSFPGPALALTIDAFDQPDLQATIAHTLAKMSHQPAVDTKPKARKAGHMHDEDRDTTHPKIVTELFMGFLSPIGKPVDVLHLWKNTREEVMWHNALLPWRRSPVWMLLRVAMQLTFSRLAGSRNPPTDYYKTFMVFLLGKVLRLARQHEMHCDLLYAMNAKLGRRLLKLNSSAPSAGIAIVQIAMRETAEYIRGRWKKFMQAASPRFDLSILKSLDFEQDVFVRLNGLGEFLNSLSAGVNCTGTNPFRPTSVLAKYQASALPTSPCASEEYVVYSLKALESWVASGLPQWLEHHKGDADTCERLRALMATYYRTASPLYAGNPESYSIMLLTVIELWMASDQSALYLCKFLEDYDPGVPPKVVQCLILPFECQMLRLLRAEDYLEHRRRAARHLSPSIFRDYGQPSCFAVRYFNQSSEHQRLRRDIESDATRIRQAKVNELHQKKQEYRSLMQRYDHSVCDYREVVVDYYDDTREQRHSDNCKRCGYKSQANRIGIKVHEWPLPQNDLEARSTVFELDVPPFFSQWRDTTLFLLLEVFKAESPPARRPRANHPLRTYSGLASVFNLSNSAQRLTLLSEAKPHGVTHRRKKSIAVTTEGDICLNNGMQYQYYDDATSTFIDNFHVRDGISDLLTYRLPACSSPLQQFLFCSTANADGPSPNTVIASQSDCPEHISLDEFKALCTIPLGYRIRWLNVLLQLSAPSVDFKKVETGLVILQSIYQAGPSQDGNILRAGHEVVGDEKFANALLRSLDESLQRVRENWESSQAVSTFISVTVRLLSLTTAETIKAQCFAYLRTIRAVTFGWVNLLTDKAYGASNDSHRADLLSHAVELALTCADTFNVDDRYLEHALALPEDGSVFIQCCIIIQNQASTISEATDPMTPILHHRWKSLCYRSYPILATQILEVQSRSLDDAIRSTWSSYAAGDGWRAVSDEFDYWLLSTLSPKYSEKQVVVHYNLLTGELLVDGLPLARLPPRYINHQSYRTLFGRSNLEVMPTTVPGLQFSGKRDHAGYTIHLGIRRISDGTGSDLLVRAVKDGRMYDLVPARILWERFPVHFTEKFVHWYNVEDDCVEFRPIDDPWNSSLDNWRLIRCPGHDPWRLVKDELSLICVESETARVISGILSPIEVPLRLHTVLQCSSSTLEIELPRLSLTFFLESGTSLLRSKQFRGLAVHPDQSLGTLVGLQSKLILQDNVTGRRLVIVPEGPTSCQRTGDHVYVTIDQDAAAKAHAYPVDNQLGRLLDNGTLQSKLWLCHLHALTSFCLPDPLIGRTGTEQALSILSSAAVRSFNRLTQENVDILHQIARITVGRGYYPANERVMQTVKWASELSFLAQHGGLYKGVKLIFDQVERARVFHPGFDNKLPTLNHVEPDLLDRDCIRSSTFRVSGFGAEDHTVDSDATYSSRDQGQNSPQGFKAFVMSNFVFDDYPRVHYRVPPGRSVRLWDFLAQRFSLLGPDHQIPSSELKYDAGLFQDWAKFVSIHWCALHRTFSSPRNRFDKFRLMIWLSTLAFAKDSNIELVQTLGSFFVLDSMRGISPPSITSFHLSEGTAFHREKLHSALRPALLPFSQCPESKLVRHSNESKSALKQRRKQQFQSNQGSSLNRFIQMLEAQWPCEVPVFFDVAEFQTYTDMTRAMQIANSQFKTWYDNYRFNKYLCEIDDAMQGVMVAAVEMPSSYVVASPRMAVAGGRTFVSIDDIFAASLPSMRSRGSEIVTDDLLVFASSSKVTPRLASLVESLQSEANSSFEMDYVSDLRASLLSFQNWDKQYRLPLQGESIKNILCAHLKRCKDHVQRLYAEIFSATSEADSTTGDPAFEQRCRQNHLVVADVGQWPRLCPTFFLQQLNRHRWSKLTADWKGCVVRYALALTELQRAERLVRLSESPADLTKELCNRGHTNWNPAERPESLLLEVEGGFLIRDVQEEVARQMRDVATNATMQLNMGEGKSSVIVPAVAAALADGSRLVRIITAKPQAKQMFQMLASKLGGLLDRRIYHMPFSRSLRLQKADAVMIGDMCHECMRNGGVLLVQPEHILSFKLMGLACLITGKDEIGYSLLDTQEFFDSSSRDIVDESDENFSVKFELIYTMGMQRAVELSPRRWTCIQQVLDLVKTFAPQVALEMPSSMEVCESSSGSFPRTRVLDYDGQQRLFTRVAKRICEKGLDDFPIARQPSPVREAVLRYLTKPSPSLCEISQFESQGPGGFWTDATSKILLLLRGLLAGGILPFAFRQKRWRVQYGLDPSRQPHTRLAVPYRAKDNPTLRSEFSHPDVVIVLTCLSHYYGGIEDEQLFLAFDHLLKSDQADVEYQEWVKDAPSLPTAFCQLSGINLKDRLQCIEQVFPPLRYAKNTIDYFLTHIVFPKEMRDFPHKLSASGWDIGQIKTHPTSGFSGTSDSRITLPLSVVHLDLPEQKHTNALVLEHLLQPENSVMLIPAPAEASNSIAETLLGSVAEMDPPAQVILDVGAQILELSNVEVATEWLKRTQDHERTQAVVFFSDDDELSVLDRSGQVERLQTSPFADQLDVCLVFLDEAHTRGTDLRLPEHYKAAVTLGANLTKDRLIQACMRMRKLGHGQSVVFCVPEEINRKLLSRQKTSKSTGVGVPDVLCWAITETWVDIRRSVPLWAAQGRRYEHQHGLWADASIDGEQYMSRTHAEKFLEDESQSLEYRYRPGVIANATSSMQADQNANLQRIANRCLEFDGLEHHTASLQEEQERELSPEIVREREVQRPAPAEPAKHRIDPDLIAFVADGTLRSGSEAFKPAFETLRLTSAAAHIDVSQFPTDVLVTVDFASTVQSSGRFSLFDAYQRPVQWILTSVGNGNDDVVKHLVIISPHEAEMLQTDVRRSRRVMLHLDAPRPNLGIRSLDGLDLYVVSGMPSSPRLPSHLVTQLNLFAGQLYLNSFKEYVEVCTTLGLAWQKAENESTIAADGFIIRDCNSQTAGASGFTQSPVLSLRVLMTKIRKNCEEIDKTHMGAILGSRLLSPSDFGEPERSM</sequence>
<dbReference type="EC" id="3.4.19.12" evidence="2"/>
<feature type="domain" description="DUF6606" evidence="9">
    <location>
        <begin position="14"/>
        <end position="286"/>
    </location>
</feature>
<keyword evidence="3" id="KW-0645">Protease</keyword>
<gene>
    <name evidence="10" type="ORF">PV04_06783</name>
</gene>
<dbReference type="EMBL" id="KN846959">
    <property type="protein sequence ID" value="KIW67539.1"/>
    <property type="molecule type" value="Genomic_DNA"/>
</dbReference>
<dbReference type="Pfam" id="PF12340">
    <property type="entry name" value="DUF3638"/>
    <property type="match status" value="1"/>
</dbReference>
<feature type="domain" description="DUF3645" evidence="8">
    <location>
        <begin position="2384"/>
        <end position="2419"/>
    </location>
</feature>
<keyword evidence="11" id="KW-1185">Reference proteome</keyword>
<evidence type="ECO:0000256" key="6">
    <source>
        <dbReference type="ARBA" id="ARBA00022807"/>
    </source>
</evidence>
<protein>
    <recommendedName>
        <fullName evidence="2">ubiquitinyl hydrolase 1</fullName>
        <ecNumber evidence="2">3.4.19.12</ecNumber>
    </recommendedName>
</protein>
<dbReference type="HOGENOM" id="CLU_000211_1_0_1"/>
<proteinExistence type="predicted"/>